<organism evidence="2 3">
    <name type="scientific">Candidatus Phytoplasma pruni</name>
    <dbReference type="NCBI Taxonomy" id="479893"/>
    <lineage>
        <taxon>Bacteria</taxon>
        <taxon>Bacillati</taxon>
        <taxon>Mycoplasmatota</taxon>
        <taxon>Mollicutes</taxon>
        <taxon>Acholeplasmatales</taxon>
        <taxon>Acholeplasmataceae</taxon>
        <taxon>Candidatus Phytoplasma</taxon>
        <taxon>16SrIII (X-disease group)</taxon>
    </lineage>
</organism>
<comment type="caution">
    <text evidence="2">The sequence shown here is derived from an EMBL/GenBank/DDBJ whole genome shotgun (WGS) entry which is preliminary data.</text>
</comment>
<sequence>MVQFHFNYKSKYKIFFIFFIILMIFLVLWTRQIYAFNPKDYEKDKNQKHLFQCWRHEDGHIFADNARVFYDIPGITLVPCRTYQEYANKSQLVGNATGIALNFVPPAKLFWNGFKTFMADKILDHKDDGVSMINDIVRYYILNDEGKAFFFFETNQLDEIKQVDITFCDCDMSPSFITSVIEFLNHLTKFLDDPDFDNLIEKLISKGKFSNKELKEMGFQQRDIEKISQYQKIPKPIKNKVKEYIKKKINQKVGHAIAKTALKTGTKKIVGKTWGKVLFPEVFEAIEMGEKKYESQAHIKNNIHFEIKNNSYETTLGFAINFPNKNELEIYELKKTSDCPFTTKLINKVNLFDSTHMLINLIQPKRGLDPNQYLNIYCGKLK</sequence>
<dbReference type="STRING" id="479893.CPX_001582"/>
<keyword evidence="1" id="KW-1133">Transmembrane helix</keyword>
<name>A0A0M1MZU1_9MOLU</name>
<reference evidence="3" key="1">
    <citation type="submission" date="2015-05" db="EMBL/GenBank/DDBJ databases">
        <title>Draft genome sequence of 'Candidatus Phytoplasma Pruni' strain CX, a plant pathogenic bacterium.</title>
        <authorList>
            <person name="Lee I.-M."/>
            <person name="Bottner-Parker K.D."/>
            <person name="Shao J."/>
            <person name="Gundersen-Rindal D.E."/>
            <person name="Zhao Y."/>
            <person name="Davis R.E."/>
        </authorList>
    </citation>
    <scope>NUCLEOTIDE SEQUENCE [LARGE SCALE GENOMIC DNA]</scope>
    <source>
        <strain evidence="3">CX</strain>
    </source>
</reference>
<dbReference type="PATRIC" id="fig|479893.3.peg.377"/>
<dbReference type="Proteomes" id="UP000037386">
    <property type="component" value="Unassembled WGS sequence"/>
</dbReference>
<evidence type="ECO:0000313" key="3">
    <source>
        <dbReference type="Proteomes" id="UP000037386"/>
    </source>
</evidence>
<keyword evidence="1" id="KW-0812">Transmembrane</keyword>
<gene>
    <name evidence="2" type="ORF">CPX_001582</name>
</gene>
<accession>A0A0M1MZU1</accession>
<evidence type="ECO:0000256" key="1">
    <source>
        <dbReference type="SAM" id="Phobius"/>
    </source>
</evidence>
<keyword evidence="1" id="KW-0472">Membrane</keyword>
<evidence type="ECO:0000313" key="2">
    <source>
        <dbReference type="EMBL" id="KOR75412.1"/>
    </source>
</evidence>
<proteinExistence type="predicted"/>
<protein>
    <submittedName>
        <fullName evidence="2">Uncharacterized protein</fullName>
    </submittedName>
</protein>
<feature type="transmembrane region" description="Helical" evidence="1">
    <location>
        <begin position="12"/>
        <end position="29"/>
    </location>
</feature>
<dbReference type="AlphaFoldDB" id="A0A0M1MZU1"/>
<dbReference type="EMBL" id="LHCF01000008">
    <property type="protein sequence ID" value="KOR75412.1"/>
    <property type="molecule type" value="Genomic_DNA"/>
</dbReference>